<accession>A0ABT1J8Z1</accession>
<comment type="caution">
    <text evidence="1">The sequence shown here is derived from an EMBL/GenBank/DDBJ whole genome shotgun (WGS) entry which is preliminary data.</text>
</comment>
<reference evidence="1 2" key="1">
    <citation type="submission" date="2022-06" db="EMBL/GenBank/DDBJ databases">
        <title>Sequencing the genomes of 1000 actinobacteria strains.</title>
        <authorList>
            <person name="Klenk H.-P."/>
        </authorList>
    </citation>
    <scope>NUCLEOTIDE SEQUENCE [LARGE SCALE GENOMIC DNA]</scope>
    <source>
        <strain evidence="1 2">DSM 41656</strain>
    </source>
</reference>
<dbReference type="Pfam" id="PF02146">
    <property type="entry name" value="SIR2"/>
    <property type="match status" value="1"/>
</dbReference>
<protein>
    <recommendedName>
        <fullName evidence="3">Deacetylase sirtuin-type domain-containing protein</fullName>
    </recommendedName>
</protein>
<name>A0ABT1J8Z1_9ACTN</name>
<dbReference type="SUPFAM" id="SSF52467">
    <property type="entry name" value="DHS-like NAD/FAD-binding domain"/>
    <property type="match status" value="1"/>
</dbReference>
<sequence>MKFPHVVLHNLDEKLAQRWRTRYRDARDRPRYLEEGLWRRTQETANADQSGWQQPGDARRRLLHYRYRYGLLDSGARPSLALTELYIYHSAAYPEAEWAQHRDSVTKALADGGWRRLGTREWVRADARCTVTDHPVHPQDLRVGRVLPAGYRALDVCLVSDGYTPTAATRNLPWDVLTGGMRVKDRRQNPAPIPDLSALADFLPCQVEIGCGMSVEAGIPALHRLHEIYRVTNRAANTFVLDPQADTFLHEVIATPEHKLPELTEMFQACFLAEPTPGHGALRALRDAGHIVGPVITNNFDGLTARAGMEECYVRRYDQQVPPVPFLPEARSLLVIGSHADRRRVQRRARARGMRVFFLDPEGFWENDAFVSYPVEGALDGDLLCRREAEPALTELSALLGVAS</sequence>
<gene>
    <name evidence="1" type="ORF">FHR36_007106</name>
</gene>
<dbReference type="EMBL" id="JAMZDX010000008">
    <property type="protein sequence ID" value="MCP2313907.1"/>
    <property type="molecule type" value="Genomic_DNA"/>
</dbReference>
<evidence type="ECO:0000313" key="2">
    <source>
        <dbReference type="Proteomes" id="UP001206483"/>
    </source>
</evidence>
<evidence type="ECO:0000313" key="1">
    <source>
        <dbReference type="EMBL" id="MCP2313907.1"/>
    </source>
</evidence>
<keyword evidence="2" id="KW-1185">Reference proteome</keyword>
<evidence type="ECO:0008006" key="3">
    <source>
        <dbReference type="Google" id="ProtNLM"/>
    </source>
</evidence>
<dbReference type="InterPro" id="IPR029035">
    <property type="entry name" value="DHS-like_NAD/FAD-binding_dom"/>
</dbReference>
<organism evidence="1 2">
    <name type="scientific">Kitasatospora paracochleata</name>
    <dbReference type="NCBI Taxonomy" id="58354"/>
    <lineage>
        <taxon>Bacteria</taxon>
        <taxon>Bacillati</taxon>
        <taxon>Actinomycetota</taxon>
        <taxon>Actinomycetes</taxon>
        <taxon>Kitasatosporales</taxon>
        <taxon>Streptomycetaceae</taxon>
        <taxon>Kitasatospora</taxon>
    </lineage>
</organism>
<dbReference type="Gene3D" id="3.40.50.1220">
    <property type="entry name" value="TPP-binding domain"/>
    <property type="match status" value="1"/>
</dbReference>
<proteinExistence type="predicted"/>
<dbReference type="InterPro" id="IPR003000">
    <property type="entry name" value="Sirtuin"/>
</dbReference>
<dbReference type="Proteomes" id="UP001206483">
    <property type="component" value="Unassembled WGS sequence"/>
</dbReference>
<dbReference type="RefSeq" id="WP_253804200.1">
    <property type="nucleotide sequence ID" value="NZ_BAAAUB010000029.1"/>
</dbReference>